<evidence type="ECO:0000256" key="8">
    <source>
        <dbReference type="HAMAP-Rule" id="MF_03231"/>
    </source>
</evidence>
<keyword evidence="8" id="KW-0594">Phospholipid biosynthesis</keyword>
<name>A0A9W9IT30_9EURO</name>
<comment type="catalytic activity">
    <reaction evidence="8">
        <text>(5Z,8Z,11Z,14Z)-eicosatetraenoyl-CoA + H2O = S-(5Z,8Z,11Z,14Z-eicosatetraenoyl)-4'-phosphopantetheine + adenosine 3',5'-bisphosphate + 2 H(+)</text>
        <dbReference type="Rhea" id="RHEA:65568"/>
        <dbReference type="ChEBI" id="CHEBI:15377"/>
        <dbReference type="ChEBI" id="CHEBI:15378"/>
        <dbReference type="ChEBI" id="CHEBI:57368"/>
        <dbReference type="ChEBI" id="CHEBI:58343"/>
        <dbReference type="ChEBI" id="CHEBI:156554"/>
    </reaction>
</comment>
<comment type="catalytic activity">
    <reaction evidence="8">
        <text>hexadecanoyl-CoA + H2O = S-hexadecanoyl-4'-phosphopantetheine + adenosine 3',5'-bisphosphate + 2 H(+)</text>
        <dbReference type="Rhea" id="RHEA:50032"/>
        <dbReference type="ChEBI" id="CHEBI:15377"/>
        <dbReference type="ChEBI" id="CHEBI:15378"/>
        <dbReference type="ChEBI" id="CHEBI:57379"/>
        <dbReference type="ChEBI" id="CHEBI:58343"/>
        <dbReference type="ChEBI" id="CHEBI:132018"/>
    </reaction>
</comment>
<evidence type="ECO:0000256" key="10">
    <source>
        <dbReference type="SAM" id="Phobius"/>
    </source>
</evidence>
<evidence type="ECO:0000256" key="1">
    <source>
        <dbReference type="ARBA" id="ARBA00004477"/>
    </source>
</evidence>
<feature type="active site" evidence="8">
    <location>
        <position position="287"/>
    </location>
</feature>
<keyword evidence="12" id="KW-1185">Reference proteome</keyword>
<keyword evidence="8" id="KW-0444">Lipid biosynthesis</keyword>
<dbReference type="EMBL" id="JAPQKO010000001">
    <property type="protein sequence ID" value="KAJ5183512.1"/>
    <property type="molecule type" value="Genomic_DNA"/>
</dbReference>
<reference evidence="11" key="1">
    <citation type="submission" date="2022-11" db="EMBL/GenBank/DDBJ databases">
        <authorList>
            <person name="Petersen C."/>
        </authorList>
    </citation>
    <scope>NUCLEOTIDE SEQUENCE</scope>
    <source>
        <strain evidence="11">IBT 21917</strain>
    </source>
</reference>
<dbReference type="GO" id="GO:0010945">
    <property type="term" value="F:coenzyme A diphosphatase activity"/>
    <property type="evidence" value="ECO:0007669"/>
    <property type="project" value="InterPro"/>
</dbReference>
<dbReference type="EC" id="3.6.1.-" evidence="8"/>
<gene>
    <name evidence="8" type="primary">SCS3</name>
    <name evidence="8" type="synonym">FIT2B</name>
    <name evidence="11" type="ORF">N7492_001128</name>
</gene>
<feature type="transmembrane region" description="Helical" evidence="10">
    <location>
        <begin position="293"/>
        <end position="310"/>
    </location>
</feature>
<evidence type="ECO:0000256" key="5">
    <source>
        <dbReference type="ARBA" id="ARBA00022989"/>
    </source>
</evidence>
<dbReference type="PANTHER" id="PTHR23129:SF0">
    <property type="entry name" value="ACYL-COENZYME A DIPHOSPHATASE FITM2"/>
    <property type="match status" value="1"/>
</dbReference>
<evidence type="ECO:0000256" key="6">
    <source>
        <dbReference type="ARBA" id="ARBA00023098"/>
    </source>
</evidence>
<organism evidence="11 12">
    <name type="scientific">Penicillium capsulatum</name>
    <dbReference type="NCBI Taxonomy" id="69766"/>
    <lineage>
        <taxon>Eukaryota</taxon>
        <taxon>Fungi</taxon>
        <taxon>Dikarya</taxon>
        <taxon>Ascomycota</taxon>
        <taxon>Pezizomycotina</taxon>
        <taxon>Eurotiomycetes</taxon>
        <taxon>Eurotiomycetidae</taxon>
        <taxon>Eurotiales</taxon>
        <taxon>Aspergillaceae</taxon>
        <taxon>Penicillium</taxon>
    </lineage>
</organism>
<keyword evidence="3 8" id="KW-0378">Hydrolase</keyword>
<accession>A0A9W9IT30</accession>
<keyword evidence="7 8" id="KW-0472">Membrane</keyword>
<evidence type="ECO:0000313" key="11">
    <source>
        <dbReference type="EMBL" id="KAJ5183512.1"/>
    </source>
</evidence>
<comment type="similarity">
    <text evidence="8">Belongs to the FIT family. Fungal FIT2B/SCS3 subfamily.</text>
</comment>
<comment type="function">
    <text evidence="8">Fatty acyl-coenzyme A (CoA) diphosphatase that hydrolyzes fatty acyl-CoA to yield acyl-4'-phosphopantetheine and adenosine 3',5'-bisphosphate. Preferentially hydrolyzes unsaturated long-chain acyl-CoA substrates in the endoplasmic reticulum (ER) lumen. This catalytic activity is required for maintaining ER structure and for lipid droplets (LDs) biogenesis, which are lipid storage organelles involved in maintaining lipid and energy homeostasis. May directly bind to diacylglycerol (DAGs) and triacylglycerol, which is also important for LD biogenesis. May support directional budding of nacent LDs from the ER into the cytosol by reducing DAG levels at sites of LD formation. May play a role in the regulation of cell morphology and cytoskeletal organization. Involved in phospholipid biosynthesis.</text>
</comment>
<dbReference type="InterPro" id="IPR019388">
    <property type="entry name" value="FIT"/>
</dbReference>
<dbReference type="Pfam" id="PF10261">
    <property type="entry name" value="FIT"/>
    <property type="match status" value="1"/>
</dbReference>
<feature type="transmembrane region" description="Helical" evidence="10">
    <location>
        <begin position="12"/>
        <end position="31"/>
    </location>
</feature>
<feature type="transmembrane region" description="Helical" evidence="10">
    <location>
        <begin position="203"/>
        <end position="231"/>
    </location>
</feature>
<keyword evidence="5 8" id="KW-1133">Transmembrane helix</keyword>
<dbReference type="InterPro" id="IPR046400">
    <property type="entry name" value="SCS3"/>
</dbReference>
<keyword evidence="6" id="KW-0443">Lipid metabolism</keyword>
<keyword evidence="4 8" id="KW-0256">Endoplasmic reticulum</keyword>
<evidence type="ECO:0000256" key="2">
    <source>
        <dbReference type="ARBA" id="ARBA00022692"/>
    </source>
</evidence>
<dbReference type="GO" id="GO:0140042">
    <property type="term" value="P:lipid droplet formation"/>
    <property type="evidence" value="ECO:0007669"/>
    <property type="project" value="UniProtKB-UniRule"/>
</dbReference>
<dbReference type="GO" id="GO:0008654">
    <property type="term" value="P:phospholipid biosynthetic process"/>
    <property type="evidence" value="ECO:0007669"/>
    <property type="project" value="UniProtKB-KW"/>
</dbReference>
<comment type="caution">
    <text evidence="11">The sequence shown here is derived from an EMBL/GenBank/DDBJ whole genome shotgun (WGS) entry which is preliminary data.</text>
</comment>
<keyword evidence="8" id="KW-1208">Phospholipid metabolism</keyword>
<evidence type="ECO:0000256" key="9">
    <source>
        <dbReference type="SAM" id="MobiDB-lite"/>
    </source>
</evidence>
<evidence type="ECO:0000256" key="7">
    <source>
        <dbReference type="ARBA" id="ARBA00023136"/>
    </source>
</evidence>
<dbReference type="HAMAP" id="MF_03231">
    <property type="entry name" value="SCS3"/>
    <property type="match status" value="1"/>
</dbReference>
<comment type="catalytic activity">
    <reaction evidence="8">
        <text>an acyl-CoA + H2O = an acyl-4'-phosphopantetheine + adenosine 3',5'-bisphosphate + 2 H(+)</text>
        <dbReference type="Rhea" id="RHEA:50044"/>
        <dbReference type="ChEBI" id="CHEBI:15377"/>
        <dbReference type="ChEBI" id="CHEBI:15378"/>
        <dbReference type="ChEBI" id="CHEBI:58342"/>
        <dbReference type="ChEBI" id="CHEBI:58343"/>
        <dbReference type="ChEBI" id="CHEBI:132023"/>
    </reaction>
</comment>
<dbReference type="OrthoDB" id="5579088at2759"/>
<evidence type="ECO:0000313" key="12">
    <source>
        <dbReference type="Proteomes" id="UP001146351"/>
    </source>
</evidence>
<dbReference type="PANTHER" id="PTHR23129">
    <property type="entry name" value="ACYL-COENZYME A DIPHOSPHATASE FITM2"/>
    <property type="match status" value="1"/>
</dbReference>
<dbReference type="GO" id="GO:0005789">
    <property type="term" value="C:endoplasmic reticulum membrane"/>
    <property type="evidence" value="ECO:0007669"/>
    <property type="project" value="UniProtKB-SubCell"/>
</dbReference>
<feature type="region of interest" description="Disordered" evidence="9">
    <location>
        <begin position="236"/>
        <end position="257"/>
    </location>
</feature>
<feature type="compositionally biased region" description="Basic and acidic residues" evidence="9">
    <location>
        <begin position="236"/>
        <end position="256"/>
    </location>
</feature>
<comment type="catalytic activity">
    <reaction evidence="8">
        <text>(9Z)-octadecenoyl-CoA + H2O = S-(9Z-octadecenoyl)-4'-phosphopantetheine + adenosine 3',5'-bisphosphate + 2 H(+)</text>
        <dbReference type="Rhea" id="RHEA:65564"/>
        <dbReference type="ChEBI" id="CHEBI:15377"/>
        <dbReference type="ChEBI" id="CHEBI:15378"/>
        <dbReference type="ChEBI" id="CHEBI:57387"/>
        <dbReference type="ChEBI" id="CHEBI:58343"/>
        <dbReference type="ChEBI" id="CHEBI:156553"/>
    </reaction>
</comment>
<keyword evidence="2 8" id="KW-0812">Transmembrane</keyword>
<sequence length="325" mass="35581">MAVPSARHAPSPVVLAVYPLTLLLGSMFSAISPTARPSKPADSQSSGALAPSLAADLHLSESPVNYFARKNNIFNLYFVKIGWLWTTAAFASLLLTQPAYHFLSSRLSPQQQQTRFRRCLQAFLRYVLATTTWYLMTQWFFGPAIIDRSFVVTGGKCEEVLTEIGKAAADANASPRLETLFTAAACKTAGGAWRGGHDISGHVFMLVLATAILAFEAIGAGALGSFPHAVYTEGEVGRERKPSDPENPRTSEKDHASGGLKTWSLRLVWGVVGLGWWMLFMTAIWFHTWLEKWTGLGVALGTVYVIYILPRKLPPWRDIIGLPGV</sequence>
<reference evidence="11" key="2">
    <citation type="journal article" date="2023" name="IMA Fungus">
        <title>Comparative genomic study of the Penicillium genus elucidates a diverse pangenome and 15 lateral gene transfer events.</title>
        <authorList>
            <person name="Petersen C."/>
            <person name="Sorensen T."/>
            <person name="Nielsen M.R."/>
            <person name="Sondergaard T.E."/>
            <person name="Sorensen J.L."/>
            <person name="Fitzpatrick D.A."/>
            <person name="Frisvad J.C."/>
            <person name="Nielsen K.L."/>
        </authorList>
    </citation>
    <scope>NUCLEOTIDE SEQUENCE</scope>
    <source>
        <strain evidence="11">IBT 21917</strain>
    </source>
</reference>
<evidence type="ECO:0000256" key="3">
    <source>
        <dbReference type="ARBA" id="ARBA00022801"/>
    </source>
</evidence>
<feature type="transmembrane region" description="Helical" evidence="10">
    <location>
        <begin position="83"/>
        <end position="103"/>
    </location>
</feature>
<dbReference type="AlphaFoldDB" id="A0A9W9IT30"/>
<evidence type="ECO:0000256" key="4">
    <source>
        <dbReference type="ARBA" id="ARBA00022824"/>
    </source>
</evidence>
<feature type="transmembrane region" description="Helical" evidence="10">
    <location>
        <begin position="267"/>
        <end position="287"/>
    </location>
</feature>
<proteinExistence type="inferred from homology"/>
<dbReference type="Proteomes" id="UP001146351">
    <property type="component" value="Unassembled WGS sequence"/>
</dbReference>
<feature type="active site" evidence="8">
    <location>
        <position position="202"/>
    </location>
</feature>
<comment type="subcellular location">
    <subcellularLocation>
        <location evidence="1 8">Endoplasmic reticulum membrane</location>
        <topology evidence="1 8">Multi-pass membrane protein</topology>
    </subcellularLocation>
</comment>
<feature type="transmembrane region" description="Helical" evidence="10">
    <location>
        <begin position="123"/>
        <end position="141"/>
    </location>
</feature>
<protein>
    <recommendedName>
        <fullName evidence="8">Acyl-coenzyme A diphosphatase SCS3</fullName>
        <ecNumber evidence="8">3.6.1.-</ecNumber>
    </recommendedName>
    <alternativeName>
        <fullName evidence="8">FIT family protein SCS3</fullName>
    </alternativeName>
</protein>